<dbReference type="GO" id="GO:0005829">
    <property type="term" value="C:cytosol"/>
    <property type="evidence" value="ECO:0007669"/>
    <property type="project" value="TreeGrafter"/>
</dbReference>
<dbReference type="PANTHER" id="PTHR48111">
    <property type="entry name" value="REGULATOR OF RPOS"/>
    <property type="match status" value="1"/>
</dbReference>
<dbReference type="SMART" id="SM00448">
    <property type="entry name" value="REC"/>
    <property type="match status" value="1"/>
</dbReference>
<keyword evidence="1 4" id="KW-0597">Phosphoprotein</keyword>
<dbReference type="GO" id="GO:0006355">
    <property type="term" value="P:regulation of DNA-templated transcription"/>
    <property type="evidence" value="ECO:0007669"/>
    <property type="project" value="InterPro"/>
</dbReference>
<accession>W0FLN4</accession>
<evidence type="ECO:0000259" key="6">
    <source>
        <dbReference type="PROSITE" id="PS50110"/>
    </source>
</evidence>
<protein>
    <submittedName>
        <fullName evidence="8">Two component transcriptional regulator, winged helix family</fullName>
    </submittedName>
</protein>
<dbReference type="InterPro" id="IPR036388">
    <property type="entry name" value="WH-like_DNA-bd_sf"/>
</dbReference>
<keyword evidence="3 5" id="KW-0238">DNA-binding</keyword>
<proteinExistence type="predicted"/>
<feature type="DNA-binding region" description="OmpR/PhoB-type" evidence="5">
    <location>
        <begin position="120"/>
        <end position="215"/>
    </location>
</feature>
<keyword evidence="2" id="KW-0902">Two-component regulatory system</keyword>
<dbReference type="AlphaFoldDB" id="W0FLN4"/>
<dbReference type="EMBL" id="KC246773">
    <property type="protein sequence ID" value="AHF23732.1"/>
    <property type="molecule type" value="Genomic_DNA"/>
</dbReference>
<dbReference type="GO" id="GO:0000976">
    <property type="term" value="F:transcription cis-regulatory region binding"/>
    <property type="evidence" value="ECO:0007669"/>
    <property type="project" value="TreeGrafter"/>
</dbReference>
<dbReference type="GO" id="GO:0032993">
    <property type="term" value="C:protein-DNA complex"/>
    <property type="evidence" value="ECO:0007669"/>
    <property type="project" value="TreeGrafter"/>
</dbReference>
<evidence type="ECO:0000259" key="7">
    <source>
        <dbReference type="PROSITE" id="PS51755"/>
    </source>
</evidence>
<dbReference type="SUPFAM" id="SSF46894">
    <property type="entry name" value="C-terminal effector domain of the bipartite response regulators"/>
    <property type="match status" value="1"/>
</dbReference>
<dbReference type="PANTHER" id="PTHR48111:SF40">
    <property type="entry name" value="PHOSPHATE REGULON TRANSCRIPTIONAL REGULATORY PROTEIN PHOB"/>
    <property type="match status" value="1"/>
</dbReference>
<dbReference type="InterPro" id="IPR001789">
    <property type="entry name" value="Sig_transdc_resp-reg_receiver"/>
</dbReference>
<dbReference type="PROSITE" id="PS51755">
    <property type="entry name" value="OMPR_PHOB"/>
    <property type="match status" value="1"/>
</dbReference>
<organism evidence="8">
    <name type="scientific">uncultured bacterium Contig3b</name>
    <dbReference type="NCBI Taxonomy" id="1393568"/>
    <lineage>
        <taxon>Bacteria</taxon>
        <taxon>environmental samples</taxon>
    </lineage>
</organism>
<reference evidence="8" key="1">
    <citation type="journal article" date="2013" name="PLoS ONE">
        <title>Metagenomic insights into the carbohydrate-active enzymes carried by the microorganisms adhering to solid digesta in the rumen of cows.</title>
        <authorList>
            <person name="Wang L."/>
            <person name="Hatem A."/>
            <person name="Catalyurek U.V."/>
            <person name="Morrison M."/>
            <person name="Yu Z."/>
        </authorList>
    </citation>
    <scope>NUCLEOTIDE SEQUENCE</scope>
</reference>
<dbReference type="InterPro" id="IPR039420">
    <property type="entry name" value="WalR-like"/>
</dbReference>
<dbReference type="PROSITE" id="PS50110">
    <property type="entry name" value="RESPONSE_REGULATORY"/>
    <property type="match status" value="1"/>
</dbReference>
<evidence type="ECO:0000256" key="1">
    <source>
        <dbReference type="ARBA" id="ARBA00022553"/>
    </source>
</evidence>
<dbReference type="InterPro" id="IPR011006">
    <property type="entry name" value="CheY-like_superfamily"/>
</dbReference>
<dbReference type="Gene3D" id="1.10.10.10">
    <property type="entry name" value="Winged helix-like DNA-binding domain superfamily/Winged helix DNA-binding domain"/>
    <property type="match status" value="1"/>
</dbReference>
<dbReference type="Pfam" id="PF00072">
    <property type="entry name" value="Response_reg"/>
    <property type="match status" value="1"/>
</dbReference>
<dbReference type="Pfam" id="PF00486">
    <property type="entry name" value="Trans_reg_C"/>
    <property type="match status" value="1"/>
</dbReference>
<evidence type="ECO:0000256" key="5">
    <source>
        <dbReference type="PROSITE-ProRule" id="PRU01091"/>
    </source>
</evidence>
<feature type="modified residue" description="4-aspartylphosphate" evidence="4">
    <location>
        <position position="52"/>
    </location>
</feature>
<feature type="domain" description="Response regulatory" evidence="6">
    <location>
        <begin position="3"/>
        <end position="113"/>
    </location>
</feature>
<evidence type="ECO:0000256" key="3">
    <source>
        <dbReference type="ARBA" id="ARBA00023125"/>
    </source>
</evidence>
<feature type="domain" description="OmpR/PhoB-type" evidence="7">
    <location>
        <begin position="120"/>
        <end position="215"/>
    </location>
</feature>
<dbReference type="SMART" id="SM00862">
    <property type="entry name" value="Trans_reg_C"/>
    <property type="match status" value="1"/>
</dbReference>
<dbReference type="InterPro" id="IPR016032">
    <property type="entry name" value="Sig_transdc_resp-reg_C-effctor"/>
</dbReference>
<dbReference type="CDD" id="cd00383">
    <property type="entry name" value="trans_reg_C"/>
    <property type="match status" value="1"/>
</dbReference>
<dbReference type="CDD" id="cd17574">
    <property type="entry name" value="REC_OmpR"/>
    <property type="match status" value="1"/>
</dbReference>
<evidence type="ECO:0000256" key="2">
    <source>
        <dbReference type="ARBA" id="ARBA00023012"/>
    </source>
</evidence>
<dbReference type="Gene3D" id="3.40.50.2300">
    <property type="match status" value="1"/>
</dbReference>
<sequence>MAKILIVEDEKAINDLLKLNLEMVGHQCVSALTGRDAIRAAEEQGFDLMLLDVMLPDMEGFGVMEKVRDVPTIFLTARGATTDKVRGFGLGADDYIVKPFEVAELLARVQAVLRRTHREETEYSIDDLVIRWNAHEVFLRGERVDLTPQEFTLLHILIENRNVCLSRQKLLSEAWGTDFLGESRTVDVHIQKLRRKLDLDDHIKTIYKNGYRFEE</sequence>
<evidence type="ECO:0000256" key="4">
    <source>
        <dbReference type="PROSITE-ProRule" id="PRU00169"/>
    </source>
</evidence>
<name>W0FLN4_9BACT</name>
<dbReference type="SUPFAM" id="SSF52172">
    <property type="entry name" value="CheY-like"/>
    <property type="match status" value="1"/>
</dbReference>
<dbReference type="Gene3D" id="6.10.250.690">
    <property type="match status" value="1"/>
</dbReference>
<dbReference type="GO" id="GO:0000156">
    <property type="term" value="F:phosphorelay response regulator activity"/>
    <property type="evidence" value="ECO:0007669"/>
    <property type="project" value="TreeGrafter"/>
</dbReference>
<evidence type="ECO:0000313" key="8">
    <source>
        <dbReference type="EMBL" id="AHF23732.1"/>
    </source>
</evidence>
<dbReference type="InterPro" id="IPR001867">
    <property type="entry name" value="OmpR/PhoB-type_DNA-bd"/>
</dbReference>